<proteinExistence type="predicted"/>
<evidence type="ECO:0000313" key="3">
    <source>
        <dbReference type="Proteomes" id="UP001620626"/>
    </source>
</evidence>
<feature type="region of interest" description="Disordered" evidence="1">
    <location>
        <begin position="1"/>
        <end position="28"/>
    </location>
</feature>
<feature type="compositionally biased region" description="Polar residues" evidence="1">
    <location>
        <begin position="1"/>
        <end position="11"/>
    </location>
</feature>
<protein>
    <submittedName>
        <fullName evidence="2">Uncharacterized protein</fullName>
    </submittedName>
</protein>
<organism evidence="2 3">
    <name type="scientific">Heterodera trifolii</name>
    <dbReference type="NCBI Taxonomy" id="157864"/>
    <lineage>
        <taxon>Eukaryota</taxon>
        <taxon>Metazoa</taxon>
        <taxon>Ecdysozoa</taxon>
        <taxon>Nematoda</taxon>
        <taxon>Chromadorea</taxon>
        <taxon>Rhabditida</taxon>
        <taxon>Tylenchina</taxon>
        <taxon>Tylenchomorpha</taxon>
        <taxon>Tylenchoidea</taxon>
        <taxon>Heteroderidae</taxon>
        <taxon>Heteroderinae</taxon>
        <taxon>Heterodera</taxon>
    </lineage>
</organism>
<sequence length="72" mass="8721">MQLPTQRQQMKSIKKVGHRPETPTIHAKRMNMVTPRKCWLLLHCVREFRGDEKIREYVWALITPSHRTQKNR</sequence>
<gene>
    <name evidence="2" type="ORF">niasHT_028972</name>
</gene>
<dbReference type="Proteomes" id="UP001620626">
    <property type="component" value="Unassembled WGS sequence"/>
</dbReference>
<comment type="caution">
    <text evidence="2">The sequence shown here is derived from an EMBL/GenBank/DDBJ whole genome shotgun (WGS) entry which is preliminary data.</text>
</comment>
<evidence type="ECO:0000256" key="1">
    <source>
        <dbReference type="SAM" id="MobiDB-lite"/>
    </source>
</evidence>
<evidence type="ECO:0000313" key="2">
    <source>
        <dbReference type="EMBL" id="KAL3087666.1"/>
    </source>
</evidence>
<keyword evidence="3" id="KW-1185">Reference proteome</keyword>
<reference evidence="2 3" key="1">
    <citation type="submission" date="2024-10" db="EMBL/GenBank/DDBJ databases">
        <authorList>
            <person name="Kim D."/>
        </authorList>
    </citation>
    <scope>NUCLEOTIDE SEQUENCE [LARGE SCALE GENOMIC DNA]</scope>
    <source>
        <strain evidence="2">BH-2024</strain>
    </source>
</reference>
<dbReference type="AlphaFoldDB" id="A0ABD2JAL5"/>
<accession>A0ABD2JAL5</accession>
<name>A0ABD2JAL5_9BILA</name>
<dbReference type="EMBL" id="JBICBT010001016">
    <property type="protein sequence ID" value="KAL3087666.1"/>
    <property type="molecule type" value="Genomic_DNA"/>
</dbReference>